<dbReference type="OrthoDB" id="371153at2"/>
<dbReference type="EMBL" id="SLUM01000003">
    <property type="protein sequence ID" value="TCL60802.1"/>
    <property type="molecule type" value="Genomic_DNA"/>
</dbReference>
<name>A0A4R1R661_9FIRM</name>
<dbReference type="SUPFAM" id="SSF47413">
    <property type="entry name" value="lambda repressor-like DNA-binding domains"/>
    <property type="match status" value="1"/>
</dbReference>
<proteinExistence type="predicted"/>
<dbReference type="PROSITE" id="PS50943">
    <property type="entry name" value="HTH_CROC1"/>
    <property type="match status" value="1"/>
</dbReference>
<evidence type="ECO:0000313" key="4">
    <source>
        <dbReference type="Proteomes" id="UP000295184"/>
    </source>
</evidence>
<keyword evidence="1" id="KW-0238">DNA-binding</keyword>
<dbReference type="PANTHER" id="PTHR46797">
    <property type="entry name" value="HTH-TYPE TRANSCRIPTIONAL REGULATOR"/>
    <property type="match status" value="1"/>
</dbReference>
<dbReference type="GO" id="GO:0005829">
    <property type="term" value="C:cytosol"/>
    <property type="evidence" value="ECO:0007669"/>
    <property type="project" value="TreeGrafter"/>
</dbReference>
<dbReference type="Gene3D" id="1.10.260.40">
    <property type="entry name" value="lambda repressor-like DNA-binding domains"/>
    <property type="match status" value="1"/>
</dbReference>
<organism evidence="3 4">
    <name type="scientific">Allofournierella massiliensis</name>
    <dbReference type="NCBI Taxonomy" id="1650663"/>
    <lineage>
        <taxon>Bacteria</taxon>
        <taxon>Bacillati</taxon>
        <taxon>Bacillota</taxon>
        <taxon>Clostridia</taxon>
        <taxon>Eubacteriales</taxon>
        <taxon>Oscillospiraceae</taxon>
        <taxon>Allofournierella</taxon>
    </lineage>
</organism>
<dbReference type="CDD" id="cd00093">
    <property type="entry name" value="HTH_XRE"/>
    <property type="match status" value="1"/>
</dbReference>
<dbReference type="SMART" id="SM00530">
    <property type="entry name" value="HTH_XRE"/>
    <property type="match status" value="1"/>
</dbReference>
<dbReference type="Proteomes" id="UP000295184">
    <property type="component" value="Unassembled WGS sequence"/>
</dbReference>
<reference evidence="3 4" key="1">
    <citation type="submission" date="2019-03" db="EMBL/GenBank/DDBJ databases">
        <title>Genomic Encyclopedia of Type Strains, Phase IV (KMG-IV): sequencing the most valuable type-strain genomes for metagenomic binning, comparative biology and taxonomic classification.</title>
        <authorList>
            <person name="Goeker M."/>
        </authorList>
    </citation>
    <scope>NUCLEOTIDE SEQUENCE [LARGE SCALE GENOMIC DNA]</scope>
    <source>
        <strain evidence="3 4">DSM 100451</strain>
    </source>
</reference>
<feature type="domain" description="HTH cro/C1-type" evidence="2">
    <location>
        <begin position="10"/>
        <end position="64"/>
    </location>
</feature>
<dbReference type="Pfam" id="PF01381">
    <property type="entry name" value="HTH_3"/>
    <property type="match status" value="1"/>
</dbReference>
<accession>A0A4R1R661</accession>
<dbReference type="GeneID" id="97380447"/>
<dbReference type="InterPro" id="IPR001387">
    <property type="entry name" value="Cro/C1-type_HTH"/>
</dbReference>
<gene>
    <name evidence="3" type="ORF">EDD77_103125</name>
</gene>
<evidence type="ECO:0000259" key="2">
    <source>
        <dbReference type="PROSITE" id="PS50943"/>
    </source>
</evidence>
<dbReference type="PANTHER" id="PTHR46797:SF1">
    <property type="entry name" value="METHYLPHOSPHONATE SYNTHASE"/>
    <property type="match status" value="1"/>
</dbReference>
<dbReference type="InterPro" id="IPR050807">
    <property type="entry name" value="TransReg_Diox_bact_type"/>
</dbReference>
<dbReference type="GO" id="GO:0003700">
    <property type="term" value="F:DNA-binding transcription factor activity"/>
    <property type="evidence" value="ECO:0007669"/>
    <property type="project" value="TreeGrafter"/>
</dbReference>
<dbReference type="AlphaFoldDB" id="A0A4R1R661"/>
<comment type="caution">
    <text evidence="3">The sequence shown here is derived from an EMBL/GenBank/DDBJ whole genome shotgun (WGS) entry which is preliminary data.</text>
</comment>
<dbReference type="GO" id="GO:0003677">
    <property type="term" value="F:DNA binding"/>
    <property type="evidence" value="ECO:0007669"/>
    <property type="project" value="UniProtKB-KW"/>
</dbReference>
<protein>
    <submittedName>
        <fullName evidence="3">Transcriptional regulator with XRE-family HTH domain</fullName>
    </submittedName>
</protein>
<dbReference type="InterPro" id="IPR010982">
    <property type="entry name" value="Lambda_DNA-bd_dom_sf"/>
</dbReference>
<sequence length="116" mass="12744">MDAKAVGQRIRAARERKHLTQEELAALVDISPTHVSVIERGTKIPRMDTFVAIANVLQVSADSLLVDVVDRAASGVACELSDAIDTLPREEKQRVLNAVSALFFSFRRQGNRNSDV</sequence>
<evidence type="ECO:0000256" key="1">
    <source>
        <dbReference type="ARBA" id="ARBA00023125"/>
    </source>
</evidence>
<dbReference type="RefSeq" id="WP_058962766.1">
    <property type="nucleotide sequence ID" value="NZ_CABKVM010000011.1"/>
</dbReference>
<evidence type="ECO:0000313" key="3">
    <source>
        <dbReference type="EMBL" id="TCL60802.1"/>
    </source>
</evidence>
<dbReference type="STRING" id="1650663.GCA_001486665_00235"/>